<dbReference type="EMBL" id="MUEK01000073">
    <property type="protein sequence ID" value="OOE34517.1"/>
    <property type="molecule type" value="Genomic_DNA"/>
</dbReference>
<organism evidence="1 2">
    <name type="scientific">Salinivibrio kushneri</name>
    <dbReference type="NCBI Taxonomy" id="1908198"/>
    <lineage>
        <taxon>Bacteria</taxon>
        <taxon>Pseudomonadati</taxon>
        <taxon>Pseudomonadota</taxon>
        <taxon>Gammaproteobacteria</taxon>
        <taxon>Vibrionales</taxon>
        <taxon>Vibrionaceae</taxon>
        <taxon>Salinivibrio</taxon>
    </lineage>
</organism>
<dbReference type="Proteomes" id="UP000189021">
    <property type="component" value="Unassembled WGS sequence"/>
</dbReference>
<reference evidence="1 2" key="1">
    <citation type="journal article" date="2017" name="Genome Announc.">
        <title>Draft Genome Sequences of Salinivibrio proteolyticus, Salinivibrio sharmensis, Salinivibrio siamensis, Salinivibrio costicola subsp. alcaliphilus, Salinivibrio costicola subsp. vallismortis, and 29 New Isolates Belonging to the Genus Salinivibrio.</title>
        <authorList>
            <person name="Lopez-Hermoso C."/>
            <person name="de la Haba R.R."/>
            <person name="Sanchez-Porro C."/>
            <person name="Bayliss S.C."/>
            <person name="Feil E.J."/>
            <person name="Ventosa A."/>
        </authorList>
    </citation>
    <scope>NUCLEOTIDE SEQUENCE [LARGE SCALE GENOMIC DNA]</scope>
    <source>
        <strain evidence="1 2">AL184</strain>
    </source>
</reference>
<protein>
    <submittedName>
        <fullName evidence="1">Uncharacterized protein</fullName>
    </submittedName>
</protein>
<sequence length="170" mass="18626">VFAIKIGLYNFVKNNAFLMSKDSKTPEEIAQILGKHESELSEKAISLMQDKGLLFKTATDSVGKDIVKLMGLRAKNADDVDAQLFSALTTELGQIALAVGAGKNEDLLTKESMSSKQFARDVLGKAEHETSDSDAVVNFVNIKSKEAVEDLSFITNILENSMPNMDVRRK</sequence>
<keyword evidence="2" id="KW-1185">Reference proteome</keyword>
<dbReference type="AlphaFoldDB" id="A0AB36JTD7"/>
<evidence type="ECO:0000313" key="1">
    <source>
        <dbReference type="EMBL" id="OOE34517.1"/>
    </source>
</evidence>
<proteinExistence type="predicted"/>
<comment type="caution">
    <text evidence="1">The sequence shown here is derived from an EMBL/GenBank/DDBJ whole genome shotgun (WGS) entry which is preliminary data.</text>
</comment>
<name>A0AB36JTD7_9GAMM</name>
<feature type="non-terminal residue" evidence="1">
    <location>
        <position position="170"/>
    </location>
</feature>
<evidence type="ECO:0000313" key="2">
    <source>
        <dbReference type="Proteomes" id="UP000189021"/>
    </source>
</evidence>
<feature type="non-terminal residue" evidence="1">
    <location>
        <position position="1"/>
    </location>
</feature>
<gene>
    <name evidence="1" type="ORF">BZG00_15920</name>
</gene>
<accession>A0AB36JTD7</accession>